<name>A0ABP8NF33_9BACT</name>
<feature type="compositionally biased region" description="Low complexity" evidence="1">
    <location>
        <begin position="180"/>
        <end position="189"/>
    </location>
</feature>
<dbReference type="Proteomes" id="UP001500840">
    <property type="component" value="Unassembled WGS sequence"/>
</dbReference>
<protein>
    <submittedName>
        <fullName evidence="2">Uncharacterized protein</fullName>
    </submittedName>
</protein>
<sequence>MPVRLTVVIVQSPPTLDLQSADHSDPASTQSQAGRGVAGCSVDAVLGEMLGLPEIDLTLVNRLETISISSTDHLTLESITGDMVVLDWQTASQTCQAMRSLGMDAVRGPHPDDPDAVVDPAIRSRRVYAFDLRQFADAKTLRESILRLHASKQVKTFSLSLGSSNAAVTPPRVASSLPRSAKGASSEKGASPEKDASPQKGASPKKEGMAENHDGNANPSPRPLTRAANHSISSEHLDALVDQLDDFDS</sequence>
<dbReference type="RefSeq" id="WP_345326954.1">
    <property type="nucleotide sequence ID" value="NZ_BAABGA010000082.1"/>
</dbReference>
<organism evidence="2 3">
    <name type="scientific">Novipirellula rosea</name>
    <dbReference type="NCBI Taxonomy" id="1031540"/>
    <lineage>
        <taxon>Bacteria</taxon>
        <taxon>Pseudomonadati</taxon>
        <taxon>Planctomycetota</taxon>
        <taxon>Planctomycetia</taxon>
        <taxon>Pirellulales</taxon>
        <taxon>Pirellulaceae</taxon>
        <taxon>Novipirellula</taxon>
    </lineage>
</organism>
<comment type="caution">
    <text evidence="2">The sequence shown here is derived from an EMBL/GenBank/DDBJ whole genome shotgun (WGS) entry which is preliminary data.</text>
</comment>
<evidence type="ECO:0000313" key="2">
    <source>
        <dbReference type="EMBL" id="GAA4466261.1"/>
    </source>
</evidence>
<proteinExistence type="predicted"/>
<evidence type="ECO:0000313" key="3">
    <source>
        <dbReference type="Proteomes" id="UP001500840"/>
    </source>
</evidence>
<keyword evidence="3" id="KW-1185">Reference proteome</keyword>
<dbReference type="EMBL" id="BAABGA010000082">
    <property type="protein sequence ID" value="GAA4466261.1"/>
    <property type="molecule type" value="Genomic_DNA"/>
</dbReference>
<feature type="compositionally biased region" description="Basic and acidic residues" evidence="1">
    <location>
        <begin position="204"/>
        <end position="214"/>
    </location>
</feature>
<feature type="region of interest" description="Disordered" evidence="1">
    <location>
        <begin position="162"/>
        <end position="234"/>
    </location>
</feature>
<reference evidence="3" key="1">
    <citation type="journal article" date="2019" name="Int. J. Syst. Evol. Microbiol.">
        <title>The Global Catalogue of Microorganisms (GCM) 10K type strain sequencing project: providing services to taxonomists for standard genome sequencing and annotation.</title>
        <authorList>
            <consortium name="The Broad Institute Genomics Platform"/>
            <consortium name="The Broad Institute Genome Sequencing Center for Infectious Disease"/>
            <person name="Wu L."/>
            <person name="Ma J."/>
        </authorList>
    </citation>
    <scope>NUCLEOTIDE SEQUENCE [LARGE SCALE GENOMIC DNA]</scope>
    <source>
        <strain evidence="3">JCM 17759</strain>
    </source>
</reference>
<accession>A0ABP8NF33</accession>
<evidence type="ECO:0000256" key="1">
    <source>
        <dbReference type="SAM" id="MobiDB-lite"/>
    </source>
</evidence>
<gene>
    <name evidence="2" type="ORF">GCM10023156_54800</name>
</gene>